<sequence length="897" mass="102350">MADNLPKIVCSIKYALTVNLNIYVSCIKQFWTTVDIKKVNDITRLQALVDKKKVVVTESFIRDVLRLDDAKGVDCLPNEEIFAELSRMGYEKLSTKLTFYKAFFSSQWKFLIHTILQCKEFSGVETPLFEGMLVEQQVDEGDNDEVHGEDKVPVGDVNAAEGAAAGDVSSANVEVPIADEEPFIPSPTPPTLPPQPSQDIPSTSQSLRSNLNIKLLILLPFEITQCNNHLVEENGEVKLKFKNKAICSKSCKKNTDNLNSKITDLSEKLGDRENMLYHYKLGLSQVEARLVEFKNQDIKFCEKIRGLELKVGFKTDTIECLTKELELLKKEKEGLDSKLTGFQSASKDLDNLLESQRTDKNKEGLGYNNTITDYSRPSPAIESTLDDLQNKNPSVTETGASDSTILSKPTTKFLKAVNRPTENKTDKVETVKTQSRVPRVSTVCCCCSRQVNTARAKAVINRRDWVNDVKASACWVWKPAKPNSASIILKRYDYVDVRGKSRVKKLKRRNKVKVLKLRRLQKVRIGQRVETSNDTMMDDVSNQGRMINEMDADADVVIEEDKDVATDIGESAQDQGRKAKSQAEIYKIDLEHAQKILSMQEDESKPNEVQEVVEVVTTAKLITKVVTAASETIIIAKLNRNIDWDEAIDHVNRKAKEDPALKRYQALKRKPQAEAQARKNMIVYLKNVAGFKVDYFKGMYYDDIRPIFEAKFNTNIVPNEKDDFYIEATPLALKVPIVDYEIYNEHNKPYYKIKRADGSHQLYLSFLSMLRNFDREDLEALWRLVKERFATTKPKNISNDFLLTTLGAMFEKLDMHAQIWKNQRSVHGQAKVKSWKLLESYGVQIITFVTTQLILLVERKYPLTKFTLNHMINNVQLEVEEESEVSLELLRFIRQQH</sequence>
<reference evidence="2" key="1">
    <citation type="journal article" date="2019" name="Sci. Rep.">
        <title>Draft genome of Tanacetum cinerariifolium, the natural source of mosquito coil.</title>
        <authorList>
            <person name="Yamashiro T."/>
            <person name="Shiraishi A."/>
            <person name="Satake H."/>
            <person name="Nakayama K."/>
        </authorList>
    </citation>
    <scope>NUCLEOTIDE SEQUENCE</scope>
</reference>
<accession>A0A699GQJ9</accession>
<evidence type="ECO:0000256" key="1">
    <source>
        <dbReference type="SAM" id="MobiDB-lite"/>
    </source>
</evidence>
<dbReference type="EMBL" id="BKCJ010005903">
    <property type="protein sequence ID" value="GEU69266.1"/>
    <property type="molecule type" value="Genomic_DNA"/>
</dbReference>
<feature type="compositionally biased region" description="Pro residues" evidence="1">
    <location>
        <begin position="184"/>
        <end position="196"/>
    </location>
</feature>
<dbReference type="AlphaFoldDB" id="A0A699GQJ9"/>
<gene>
    <name evidence="2" type="ORF">Tci_041244</name>
</gene>
<evidence type="ECO:0008006" key="3">
    <source>
        <dbReference type="Google" id="ProtNLM"/>
    </source>
</evidence>
<protein>
    <recommendedName>
        <fullName evidence="3">Synaptobrevin, longin-like domain protein</fullName>
    </recommendedName>
</protein>
<comment type="caution">
    <text evidence="2">The sequence shown here is derived from an EMBL/GenBank/DDBJ whole genome shotgun (WGS) entry which is preliminary data.</text>
</comment>
<name>A0A699GQJ9_TANCI</name>
<proteinExistence type="predicted"/>
<organism evidence="2">
    <name type="scientific">Tanacetum cinerariifolium</name>
    <name type="common">Dalmatian daisy</name>
    <name type="synonym">Chrysanthemum cinerariifolium</name>
    <dbReference type="NCBI Taxonomy" id="118510"/>
    <lineage>
        <taxon>Eukaryota</taxon>
        <taxon>Viridiplantae</taxon>
        <taxon>Streptophyta</taxon>
        <taxon>Embryophyta</taxon>
        <taxon>Tracheophyta</taxon>
        <taxon>Spermatophyta</taxon>
        <taxon>Magnoliopsida</taxon>
        <taxon>eudicotyledons</taxon>
        <taxon>Gunneridae</taxon>
        <taxon>Pentapetalae</taxon>
        <taxon>asterids</taxon>
        <taxon>campanulids</taxon>
        <taxon>Asterales</taxon>
        <taxon>Asteraceae</taxon>
        <taxon>Asteroideae</taxon>
        <taxon>Anthemideae</taxon>
        <taxon>Anthemidinae</taxon>
        <taxon>Tanacetum</taxon>
    </lineage>
</organism>
<evidence type="ECO:0000313" key="2">
    <source>
        <dbReference type="EMBL" id="GEU69266.1"/>
    </source>
</evidence>
<feature type="region of interest" description="Disordered" evidence="1">
    <location>
        <begin position="180"/>
        <end position="204"/>
    </location>
</feature>